<evidence type="ECO:0000256" key="2">
    <source>
        <dbReference type="ARBA" id="ARBA00022527"/>
    </source>
</evidence>
<accession>A0A5N0E0N8</accession>
<evidence type="ECO:0000256" key="6">
    <source>
        <dbReference type="ARBA" id="ARBA00022840"/>
    </source>
</evidence>
<dbReference type="InterPro" id="IPR000719">
    <property type="entry name" value="Prot_kinase_dom"/>
</dbReference>
<dbReference type="GO" id="GO:0005524">
    <property type="term" value="F:ATP binding"/>
    <property type="evidence" value="ECO:0007669"/>
    <property type="project" value="UniProtKB-UniRule"/>
</dbReference>
<evidence type="ECO:0000256" key="8">
    <source>
        <dbReference type="SAM" id="Phobius"/>
    </source>
</evidence>
<dbReference type="PROSITE" id="PS00107">
    <property type="entry name" value="PROTEIN_KINASE_ATP"/>
    <property type="match status" value="1"/>
</dbReference>
<keyword evidence="3" id="KW-0808">Transferase</keyword>
<dbReference type="SUPFAM" id="SSF56112">
    <property type="entry name" value="Protein kinase-like (PK-like)"/>
    <property type="match status" value="1"/>
</dbReference>
<evidence type="ECO:0000256" key="3">
    <source>
        <dbReference type="ARBA" id="ARBA00022679"/>
    </source>
</evidence>
<evidence type="ECO:0000259" key="9">
    <source>
        <dbReference type="PROSITE" id="PS50011"/>
    </source>
</evidence>
<dbReference type="Gene3D" id="1.10.510.10">
    <property type="entry name" value="Transferase(Phosphotransferase) domain 1"/>
    <property type="match status" value="1"/>
</dbReference>
<dbReference type="Proteomes" id="UP000323876">
    <property type="component" value="Unassembled WGS sequence"/>
</dbReference>
<evidence type="ECO:0000313" key="10">
    <source>
        <dbReference type="EMBL" id="KAA8881869.1"/>
    </source>
</evidence>
<evidence type="ECO:0000313" key="11">
    <source>
        <dbReference type="Proteomes" id="UP000323876"/>
    </source>
</evidence>
<feature type="binding site" evidence="7">
    <location>
        <position position="41"/>
    </location>
    <ligand>
        <name>ATP</name>
        <dbReference type="ChEBI" id="CHEBI:30616"/>
    </ligand>
</feature>
<keyword evidence="11" id="KW-1185">Reference proteome</keyword>
<keyword evidence="8" id="KW-1133">Transmembrane helix</keyword>
<keyword evidence="6 7" id="KW-0067">ATP-binding</keyword>
<organism evidence="10 11">
    <name type="scientific">Nocardia colli</name>
    <dbReference type="NCBI Taxonomy" id="2545717"/>
    <lineage>
        <taxon>Bacteria</taxon>
        <taxon>Bacillati</taxon>
        <taxon>Actinomycetota</taxon>
        <taxon>Actinomycetes</taxon>
        <taxon>Mycobacteriales</taxon>
        <taxon>Nocardiaceae</taxon>
        <taxon>Nocardia</taxon>
    </lineage>
</organism>
<dbReference type="InterPro" id="IPR011009">
    <property type="entry name" value="Kinase-like_dom_sf"/>
</dbReference>
<evidence type="ECO:0000256" key="1">
    <source>
        <dbReference type="ARBA" id="ARBA00012513"/>
    </source>
</evidence>
<feature type="domain" description="Protein kinase" evidence="9">
    <location>
        <begin position="12"/>
        <end position="264"/>
    </location>
</feature>
<keyword evidence="5 10" id="KW-0418">Kinase</keyword>
<evidence type="ECO:0000256" key="4">
    <source>
        <dbReference type="ARBA" id="ARBA00022741"/>
    </source>
</evidence>
<feature type="transmembrane region" description="Helical" evidence="8">
    <location>
        <begin position="293"/>
        <end position="313"/>
    </location>
</feature>
<comment type="caution">
    <text evidence="10">The sequence shown here is derived from an EMBL/GenBank/DDBJ whole genome shotgun (WGS) entry which is preliminary data.</text>
</comment>
<dbReference type="PANTHER" id="PTHR43289">
    <property type="entry name" value="MITOGEN-ACTIVATED PROTEIN KINASE KINASE KINASE 20-RELATED"/>
    <property type="match status" value="1"/>
</dbReference>
<dbReference type="Gene3D" id="3.30.200.20">
    <property type="entry name" value="Phosphorylase Kinase, domain 1"/>
    <property type="match status" value="1"/>
</dbReference>
<keyword evidence="2 10" id="KW-0723">Serine/threonine-protein kinase</keyword>
<dbReference type="GO" id="GO:0004674">
    <property type="term" value="F:protein serine/threonine kinase activity"/>
    <property type="evidence" value="ECO:0007669"/>
    <property type="project" value="UniProtKB-KW"/>
</dbReference>
<evidence type="ECO:0000256" key="7">
    <source>
        <dbReference type="PROSITE-ProRule" id="PRU10141"/>
    </source>
</evidence>
<dbReference type="RefSeq" id="WP_150407394.1">
    <property type="nucleotide sequence ID" value="NZ_VXLC01000031.1"/>
</dbReference>
<evidence type="ECO:0000256" key="5">
    <source>
        <dbReference type="ARBA" id="ARBA00022777"/>
    </source>
</evidence>
<sequence>MAVVGDRIKDRYTLREQLGTGGMGVVWLATDDDLDRDVALKCPRLVDRQSIRRLRTEARNVARLHHPYIVSVYDFFEEDSACWLVMEYVPGHSLAKVLQEHGTLRPARAATIGWQMAEALAHAHAHGIAHRDVTPENILIVGDDIAKLTDFGISQDLWGEATRTDDATVRGKLPYLAPEVAQGRPADLASDIFSLGATLFTAVEGHSPFGKVDHPATWIARASDGAIEEPSKGGLLSEVLTQLMAPNPKRRPSAAAAVELFKKVNPPGSRTLDRIAQWRSVRSDFERRRRRRVTLAAVAVVLLVAVVGTGLIVGRSHHVSPAAHLIMLGDARTADPCALLTSQSLAGFGQTVLSVDEGNFDRCDLLVRVGGQLTGDVKLRLLSGTTSPDSQIQSKHVGNVDVLAEAVNDERCERTIALADSNRVNITGRRDVDNGPDPCALVDAATGYAVEMLNRGPIPRRPAPLSAESLISANACALLDGAALGNLPGIDALHPLPGFGNWSCRWASTIDGEARVEFDRHPALTLAEGHPMTIGGYQVFLTPGSDGPDQCAVRAEYRPYTNITGQPRFEIVAVKVLGTAPMTQRCDIAQALMTAVLRALDLGMPR</sequence>
<dbReference type="CDD" id="cd14014">
    <property type="entry name" value="STKc_PknB_like"/>
    <property type="match status" value="1"/>
</dbReference>
<proteinExistence type="predicted"/>
<protein>
    <recommendedName>
        <fullName evidence="1">non-specific serine/threonine protein kinase</fullName>
        <ecNumber evidence="1">2.7.11.1</ecNumber>
    </recommendedName>
</protein>
<dbReference type="PANTHER" id="PTHR43289:SF6">
    <property type="entry name" value="SERINE_THREONINE-PROTEIN KINASE NEKL-3"/>
    <property type="match status" value="1"/>
</dbReference>
<dbReference type="EC" id="2.7.11.1" evidence="1"/>
<dbReference type="InterPro" id="IPR017441">
    <property type="entry name" value="Protein_kinase_ATP_BS"/>
</dbReference>
<gene>
    <name evidence="10" type="ORF">F3087_40060</name>
</gene>
<dbReference type="AlphaFoldDB" id="A0A5N0E0N8"/>
<name>A0A5N0E0N8_9NOCA</name>
<dbReference type="PROSITE" id="PS50011">
    <property type="entry name" value="PROTEIN_KINASE_DOM"/>
    <property type="match status" value="1"/>
</dbReference>
<dbReference type="Pfam" id="PF00069">
    <property type="entry name" value="Pkinase"/>
    <property type="match status" value="1"/>
</dbReference>
<reference evidence="10 11" key="1">
    <citation type="submission" date="2019-09" db="EMBL/GenBank/DDBJ databases">
        <authorList>
            <person name="Wang X."/>
        </authorList>
    </citation>
    <scope>NUCLEOTIDE SEQUENCE [LARGE SCALE GENOMIC DNA]</scope>
    <source>
        <strain evidence="10 11">CICC 11023</strain>
    </source>
</reference>
<dbReference type="OrthoDB" id="9762169at2"/>
<dbReference type="EMBL" id="VXLC01000031">
    <property type="protein sequence ID" value="KAA8881869.1"/>
    <property type="molecule type" value="Genomic_DNA"/>
</dbReference>
<keyword evidence="8" id="KW-0472">Membrane</keyword>
<keyword evidence="4 7" id="KW-0547">Nucleotide-binding</keyword>
<keyword evidence="8" id="KW-0812">Transmembrane</keyword>